<dbReference type="RefSeq" id="WP_074882796.1">
    <property type="nucleotide sequence ID" value="NZ_FORC01000002.1"/>
</dbReference>
<proteinExistence type="predicted"/>
<organism evidence="1 2">
    <name type="scientific">Phytopseudomonas argentinensis</name>
    <dbReference type="NCBI Taxonomy" id="289370"/>
    <lineage>
        <taxon>Bacteria</taxon>
        <taxon>Pseudomonadati</taxon>
        <taxon>Pseudomonadota</taxon>
        <taxon>Gammaproteobacteria</taxon>
        <taxon>Pseudomonadales</taxon>
        <taxon>Pseudomonadaceae</taxon>
        <taxon>Phytopseudomonas</taxon>
    </lineage>
</organism>
<keyword evidence="2" id="KW-1185">Reference proteome</keyword>
<protein>
    <recommendedName>
        <fullName evidence="3">DUF3509 domain-containing protein</fullName>
    </recommendedName>
</protein>
<gene>
    <name evidence="1" type="ORF">SAMN05216602_2036</name>
</gene>
<accession>A0A1I3JST7</accession>
<dbReference type="OrthoDB" id="6905932at2"/>
<name>A0A1I3JST7_9GAMM</name>
<dbReference type="EMBL" id="FORC01000002">
    <property type="protein sequence ID" value="SFI63244.1"/>
    <property type="molecule type" value="Genomic_DNA"/>
</dbReference>
<dbReference type="Proteomes" id="UP000183018">
    <property type="component" value="Unassembled WGS sequence"/>
</dbReference>
<sequence>MYLSHKLMDKYISRFTKETGCQLELERGPTGICFKAISTEGQCLGQRHLSTSQLGNGVLVQAVMLDFIAQVKRLQELGGKTVTTGSHSLRDDSGAAPRH</sequence>
<dbReference type="AlphaFoldDB" id="A0A1I3JST7"/>
<dbReference type="STRING" id="289370.SAMN05216602_2036"/>
<reference evidence="2" key="1">
    <citation type="submission" date="2016-10" db="EMBL/GenBank/DDBJ databases">
        <authorList>
            <person name="Varghese N."/>
            <person name="Submissions S."/>
        </authorList>
    </citation>
    <scope>NUCLEOTIDE SEQUENCE [LARGE SCALE GENOMIC DNA]</scope>
    <source>
        <strain evidence="2">LMG 22563</strain>
    </source>
</reference>
<evidence type="ECO:0008006" key="3">
    <source>
        <dbReference type="Google" id="ProtNLM"/>
    </source>
</evidence>
<evidence type="ECO:0000313" key="1">
    <source>
        <dbReference type="EMBL" id="SFI63244.1"/>
    </source>
</evidence>
<evidence type="ECO:0000313" key="2">
    <source>
        <dbReference type="Proteomes" id="UP000183018"/>
    </source>
</evidence>